<dbReference type="CDD" id="cd16917">
    <property type="entry name" value="HATPase_UhpB-NarQ-NarX-like"/>
    <property type="match status" value="1"/>
</dbReference>
<feature type="domain" description="Histidine kinase/HSP90-like ATPase" evidence="10">
    <location>
        <begin position="301"/>
        <end position="386"/>
    </location>
</feature>
<evidence type="ECO:0000313" key="12">
    <source>
        <dbReference type="EMBL" id="NJP99491.1"/>
    </source>
</evidence>
<dbReference type="Proteomes" id="UP000695264">
    <property type="component" value="Unassembled WGS sequence"/>
</dbReference>
<dbReference type="Pfam" id="PF02518">
    <property type="entry name" value="HATPase_c"/>
    <property type="match status" value="1"/>
</dbReference>
<proteinExistence type="predicted"/>
<dbReference type="Gene3D" id="3.30.565.10">
    <property type="entry name" value="Histidine kinase-like ATPase, C-terminal domain"/>
    <property type="match status" value="1"/>
</dbReference>
<dbReference type="EC" id="2.7.13.3" evidence="2"/>
<keyword evidence="9" id="KW-0472">Membrane</keyword>
<dbReference type="InterPro" id="IPR011712">
    <property type="entry name" value="Sig_transdc_His_kin_sub3_dim/P"/>
</dbReference>
<keyword evidence="7" id="KW-0067">ATP-binding</keyword>
<feature type="transmembrane region" description="Helical" evidence="9">
    <location>
        <begin position="72"/>
        <end position="91"/>
    </location>
</feature>
<evidence type="ECO:0000256" key="6">
    <source>
        <dbReference type="ARBA" id="ARBA00022777"/>
    </source>
</evidence>
<feature type="domain" description="Signal transduction histidine kinase subgroup 3 dimerisation and phosphoacceptor" evidence="11">
    <location>
        <begin position="190"/>
        <end position="252"/>
    </location>
</feature>
<feature type="transmembrane region" description="Helical" evidence="9">
    <location>
        <begin position="123"/>
        <end position="142"/>
    </location>
</feature>
<gene>
    <name evidence="12" type="ORF">HCK00_02770</name>
</gene>
<keyword evidence="9" id="KW-1133">Transmembrane helix</keyword>
<dbReference type="PANTHER" id="PTHR24421:SF10">
    <property type="entry name" value="NITRATE_NITRITE SENSOR PROTEIN NARQ"/>
    <property type="match status" value="1"/>
</dbReference>
<evidence type="ECO:0000256" key="3">
    <source>
        <dbReference type="ARBA" id="ARBA00022553"/>
    </source>
</evidence>
<sequence length="393" mass="40836">MRPVLSRPGGSPSPPLLRWASGAVLLSLAAWADLRTGQYSGSSVLGLLTLSAGATGALCGVLLLTREPRLRAAAGGAVALVSLAGSVAVHLRYQSLAASSAYGAFETVVLLVALAVTVRRGAAVAAVPAALLLAVAVVVRPLSIRAQEGSLTVAFVLFLITVLVAGASLTLRLVEADRRRREREVRLEQRVRLARDLHDYVAHHVTGIVVQAQGARAVAAKRPELIGPALSRIEETGAEALDSMRRMVGGLRLADAEGPALRSGMDEVRDLVTGFSVNGARARLSEHGSTDLLPADTAGVLHRVVMESLTNTRKHARDCRRVEVTVEALPTEVTVEVVNDGSPRGATGDGYGLRGLGERVTAAGGSFRAAPSGGDGWRVWARLPLPDAGGGGA</sequence>
<dbReference type="Gene3D" id="1.20.5.1930">
    <property type="match status" value="1"/>
</dbReference>
<protein>
    <recommendedName>
        <fullName evidence="2">histidine kinase</fullName>
        <ecNumber evidence="2">2.7.13.3</ecNumber>
    </recommendedName>
</protein>
<evidence type="ECO:0000256" key="1">
    <source>
        <dbReference type="ARBA" id="ARBA00000085"/>
    </source>
</evidence>
<dbReference type="SUPFAM" id="SSF55874">
    <property type="entry name" value="ATPase domain of HSP90 chaperone/DNA topoisomerase II/histidine kinase"/>
    <property type="match status" value="1"/>
</dbReference>
<dbReference type="InterPro" id="IPR036890">
    <property type="entry name" value="HATPase_C_sf"/>
</dbReference>
<dbReference type="GO" id="GO:0016301">
    <property type="term" value="F:kinase activity"/>
    <property type="evidence" value="ECO:0007669"/>
    <property type="project" value="UniProtKB-KW"/>
</dbReference>
<keyword evidence="3" id="KW-0597">Phosphoprotein</keyword>
<evidence type="ECO:0000313" key="13">
    <source>
        <dbReference type="Proteomes" id="UP000695264"/>
    </source>
</evidence>
<accession>A0ABX1BP49</accession>
<evidence type="ECO:0000256" key="5">
    <source>
        <dbReference type="ARBA" id="ARBA00022741"/>
    </source>
</evidence>
<name>A0ABX1BP49_9ACTN</name>
<dbReference type="PANTHER" id="PTHR24421">
    <property type="entry name" value="NITRATE/NITRITE SENSOR PROTEIN NARX-RELATED"/>
    <property type="match status" value="1"/>
</dbReference>
<dbReference type="InterPro" id="IPR003594">
    <property type="entry name" value="HATPase_dom"/>
</dbReference>
<evidence type="ECO:0000256" key="8">
    <source>
        <dbReference type="ARBA" id="ARBA00023012"/>
    </source>
</evidence>
<feature type="transmembrane region" description="Helical" evidence="9">
    <location>
        <begin position="154"/>
        <end position="174"/>
    </location>
</feature>
<organism evidence="12 13">
    <name type="scientific">Streptomyces zingiberis</name>
    <dbReference type="NCBI Taxonomy" id="2053010"/>
    <lineage>
        <taxon>Bacteria</taxon>
        <taxon>Bacillati</taxon>
        <taxon>Actinomycetota</taxon>
        <taxon>Actinomycetes</taxon>
        <taxon>Kitasatosporales</taxon>
        <taxon>Streptomycetaceae</taxon>
        <taxon>Streptomyces</taxon>
    </lineage>
</organism>
<dbReference type="EMBL" id="JAATEN010000002">
    <property type="protein sequence ID" value="NJP99491.1"/>
    <property type="molecule type" value="Genomic_DNA"/>
</dbReference>
<comment type="caution">
    <text evidence="12">The sequence shown here is derived from an EMBL/GenBank/DDBJ whole genome shotgun (WGS) entry which is preliminary data.</text>
</comment>
<evidence type="ECO:0000256" key="2">
    <source>
        <dbReference type="ARBA" id="ARBA00012438"/>
    </source>
</evidence>
<keyword evidence="13" id="KW-1185">Reference proteome</keyword>
<feature type="transmembrane region" description="Helical" evidence="9">
    <location>
        <begin position="16"/>
        <end position="32"/>
    </location>
</feature>
<evidence type="ECO:0000256" key="7">
    <source>
        <dbReference type="ARBA" id="ARBA00022840"/>
    </source>
</evidence>
<dbReference type="Pfam" id="PF07730">
    <property type="entry name" value="HisKA_3"/>
    <property type="match status" value="1"/>
</dbReference>
<evidence type="ECO:0000256" key="4">
    <source>
        <dbReference type="ARBA" id="ARBA00022679"/>
    </source>
</evidence>
<reference evidence="12 13" key="1">
    <citation type="submission" date="2020-03" db="EMBL/GenBank/DDBJ databases">
        <title>WGS of actinomycetes isolated from Thailand.</title>
        <authorList>
            <person name="Thawai C."/>
        </authorList>
    </citation>
    <scope>NUCLEOTIDE SEQUENCE [LARGE SCALE GENOMIC DNA]</scope>
    <source>
        <strain evidence="12 13">PLAI 1-29</strain>
    </source>
</reference>
<dbReference type="RefSeq" id="WP_168100112.1">
    <property type="nucleotide sequence ID" value="NZ_JAATEN010000002.1"/>
</dbReference>
<evidence type="ECO:0000256" key="9">
    <source>
        <dbReference type="SAM" id="Phobius"/>
    </source>
</evidence>
<feature type="transmembrane region" description="Helical" evidence="9">
    <location>
        <begin position="97"/>
        <end position="116"/>
    </location>
</feature>
<keyword evidence="5" id="KW-0547">Nucleotide-binding</keyword>
<dbReference type="InterPro" id="IPR050482">
    <property type="entry name" value="Sensor_HK_TwoCompSys"/>
</dbReference>
<keyword evidence="9" id="KW-0812">Transmembrane</keyword>
<evidence type="ECO:0000259" key="10">
    <source>
        <dbReference type="Pfam" id="PF02518"/>
    </source>
</evidence>
<keyword evidence="6 12" id="KW-0418">Kinase</keyword>
<keyword evidence="4" id="KW-0808">Transferase</keyword>
<comment type="catalytic activity">
    <reaction evidence="1">
        <text>ATP + protein L-histidine = ADP + protein N-phospho-L-histidine.</text>
        <dbReference type="EC" id="2.7.13.3"/>
    </reaction>
</comment>
<evidence type="ECO:0000259" key="11">
    <source>
        <dbReference type="Pfam" id="PF07730"/>
    </source>
</evidence>
<feature type="transmembrane region" description="Helical" evidence="9">
    <location>
        <begin position="44"/>
        <end position="65"/>
    </location>
</feature>
<keyword evidence="8" id="KW-0902">Two-component regulatory system</keyword>